<keyword evidence="2" id="KW-0443">Lipid metabolism</keyword>
<dbReference type="InParanoid" id="A0A0N1PG28"/>
<sequence>MSSFGGQWKIIRHYLSMANLNAEVEKLMQKIKPATPEQWENLIKKFEKAVSIRLTQIKEGTKSIDNRPAHVLNASTIENTTRDVQTEKQNTIEKTEEKSQAGLSVGSEIKEITFESFLQGLKLKKDLHFGKISEQSWKSNKPIITKTGAYFACEQDLDSLQPTQHSKESQQPLDVDINTLTHSLCHISNSDCGDTGMSAEKQDDQSDGISIQNIGGVFIVIFLGIALACATLAAEYWWYKWRRRPTISDVTRALALMGYTGPTKGPGPNILSIDGGGIRGIIAIEILRHLEKLTGSGVGNLDTANQMYHTLSKKMFGNTSIIGVTISLSKTSIHSRTAYVISAIVTAETLECLRKRTEHFIDHLIQYPEARDYAIKEGAVRALLRVQNKLRDDTDITREVKGIVNEENIVMLHISEKIFNDMCEVNPHLAMVDYGLVTPNLV</sequence>
<evidence type="ECO:0000256" key="3">
    <source>
        <dbReference type="SAM" id="Phobius"/>
    </source>
</evidence>
<dbReference type="Gene3D" id="3.40.1090.10">
    <property type="entry name" value="Cytosolic phospholipase A2 catalytic domain"/>
    <property type="match status" value="1"/>
</dbReference>
<evidence type="ECO:0000256" key="1">
    <source>
        <dbReference type="ARBA" id="ARBA00022801"/>
    </source>
</evidence>
<evidence type="ECO:0000313" key="4">
    <source>
        <dbReference type="EMBL" id="KPJ12748.1"/>
    </source>
</evidence>
<dbReference type="Proteomes" id="UP000053240">
    <property type="component" value="Unassembled WGS sequence"/>
</dbReference>
<reference evidence="4 5" key="1">
    <citation type="journal article" date="2015" name="Nat. Commun.">
        <title>Outbred genome sequencing and CRISPR/Cas9 gene editing in butterflies.</title>
        <authorList>
            <person name="Li X."/>
            <person name="Fan D."/>
            <person name="Zhang W."/>
            <person name="Liu G."/>
            <person name="Zhang L."/>
            <person name="Zhao L."/>
            <person name="Fang X."/>
            <person name="Chen L."/>
            <person name="Dong Y."/>
            <person name="Chen Y."/>
            <person name="Ding Y."/>
            <person name="Zhao R."/>
            <person name="Feng M."/>
            <person name="Zhu Y."/>
            <person name="Feng Y."/>
            <person name="Jiang X."/>
            <person name="Zhu D."/>
            <person name="Xiang H."/>
            <person name="Feng X."/>
            <person name="Li S."/>
            <person name="Wang J."/>
            <person name="Zhang G."/>
            <person name="Kronforst M.R."/>
            <person name="Wang W."/>
        </authorList>
    </citation>
    <scope>NUCLEOTIDE SEQUENCE [LARGE SCALE GENOMIC DNA]</scope>
    <source>
        <strain evidence="4">Ya'a_city_454_Pm</strain>
        <tissue evidence="4">Whole body</tissue>
    </source>
</reference>
<keyword evidence="2" id="KW-0442">Lipid degradation</keyword>
<gene>
    <name evidence="4" type="ORF">RR48_01834</name>
</gene>
<dbReference type="GO" id="GO:0004620">
    <property type="term" value="F:phospholipase activity"/>
    <property type="evidence" value="ECO:0007669"/>
    <property type="project" value="TreeGrafter"/>
</dbReference>
<dbReference type="GO" id="GO:0016042">
    <property type="term" value="P:lipid catabolic process"/>
    <property type="evidence" value="ECO:0007669"/>
    <property type="project" value="UniProtKB-KW"/>
</dbReference>
<dbReference type="PANTHER" id="PTHR24185">
    <property type="entry name" value="CALCIUM-INDEPENDENT PHOSPHOLIPASE A2-GAMMA"/>
    <property type="match status" value="1"/>
</dbReference>
<evidence type="ECO:0000313" key="5">
    <source>
        <dbReference type="Proteomes" id="UP000053240"/>
    </source>
</evidence>
<keyword evidence="3" id="KW-0812">Transmembrane</keyword>
<keyword evidence="3" id="KW-0472">Membrane</keyword>
<protein>
    <submittedName>
        <fullName evidence="4">Calcium-independent phospholipase A2-gamma</fullName>
    </submittedName>
</protein>
<organism evidence="4 5">
    <name type="scientific">Papilio machaon</name>
    <name type="common">Old World swallowtail butterfly</name>
    <dbReference type="NCBI Taxonomy" id="76193"/>
    <lineage>
        <taxon>Eukaryota</taxon>
        <taxon>Metazoa</taxon>
        <taxon>Ecdysozoa</taxon>
        <taxon>Arthropoda</taxon>
        <taxon>Hexapoda</taxon>
        <taxon>Insecta</taxon>
        <taxon>Pterygota</taxon>
        <taxon>Neoptera</taxon>
        <taxon>Endopterygota</taxon>
        <taxon>Lepidoptera</taxon>
        <taxon>Glossata</taxon>
        <taxon>Ditrysia</taxon>
        <taxon>Papilionoidea</taxon>
        <taxon>Papilionidae</taxon>
        <taxon>Papilioninae</taxon>
        <taxon>Papilio</taxon>
    </lineage>
</organism>
<proteinExistence type="predicted"/>
<name>A0A0N1PG28_PAPMA</name>
<keyword evidence="3" id="KW-1133">Transmembrane helix</keyword>
<accession>A0A0N1PG28</accession>
<keyword evidence="5" id="KW-1185">Reference proteome</keyword>
<dbReference type="EMBL" id="KQ460689">
    <property type="protein sequence ID" value="KPJ12748.1"/>
    <property type="molecule type" value="Genomic_DNA"/>
</dbReference>
<dbReference type="GO" id="GO:0016020">
    <property type="term" value="C:membrane"/>
    <property type="evidence" value="ECO:0007669"/>
    <property type="project" value="TreeGrafter"/>
</dbReference>
<dbReference type="GO" id="GO:0006631">
    <property type="term" value="P:fatty acid metabolic process"/>
    <property type="evidence" value="ECO:0007669"/>
    <property type="project" value="TreeGrafter"/>
</dbReference>
<evidence type="ECO:0000256" key="2">
    <source>
        <dbReference type="ARBA" id="ARBA00022963"/>
    </source>
</evidence>
<keyword evidence="1" id="KW-0378">Hydrolase</keyword>
<feature type="transmembrane region" description="Helical" evidence="3">
    <location>
        <begin position="214"/>
        <end position="238"/>
    </location>
</feature>
<dbReference type="PANTHER" id="PTHR24185:SF1">
    <property type="entry name" value="CALCIUM-INDEPENDENT PHOSPHOLIPASE A2-GAMMA"/>
    <property type="match status" value="1"/>
</dbReference>
<dbReference type="AlphaFoldDB" id="A0A0N1PG28"/>